<dbReference type="Pfam" id="PF00009">
    <property type="entry name" value="GTP_EFTU"/>
    <property type="match status" value="1"/>
</dbReference>
<dbReference type="InterPro" id="IPR041095">
    <property type="entry name" value="EFG_II"/>
</dbReference>
<dbReference type="InterPro" id="IPR035647">
    <property type="entry name" value="EFG_III/V"/>
</dbReference>
<dbReference type="RefSeq" id="WP_159899450.1">
    <property type="nucleotide sequence ID" value="NZ_BAABFX010000005.1"/>
</dbReference>
<dbReference type="CDD" id="cd01434">
    <property type="entry name" value="EFG_mtEFG1_IV"/>
    <property type="match status" value="1"/>
</dbReference>
<dbReference type="SMART" id="SM00889">
    <property type="entry name" value="EFG_IV"/>
    <property type="match status" value="1"/>
</dbReference>
<dbReference type="SMART" id="SM00838">
    <property type="entry name" value="EFG_C"/>
    <property type="match status" value="1"/>
</dbReference>
<keyword evidence="2" id="KW-0342">GTP-binding</keyword>
<keyword evidence="6" id="KW-1185">Reference proteome</keyword>
<dbReference type="Pfam" id="PF14492">
    <property type="entry name" value="EFG_III"/>
    <property type="match status" value="1"/>
</dbReference>
<evidence type="ECO:0000259" key="3">
    <source>
        <dbReference type="SMART" id="SM00838"/>
    </source>
</evidence>
<keyword evidence="1" id="KW-0547">Nucleotide-binding</keyword>
<feature type="domain" description="Elongation factor EFG" evidence="3">
    <location>
        <begin position="609"/>
        <end position="699"/>
    </location>
</feature>
<sequence length="707" mass="73773">MNGTATKAPTVTATTSIRNVVLVGPSGSGKSRLFDHIVGAAVPARAPRGDGGDDGNPTTGLRAATISTGSVVVTLLDAPGNPDFVGEVRAGLRAADAALFVVSAADGADAASRALWHECALVGMPRAVAITALDARDADFTATLADCQAHFGAGIQPLGIPVAGEAGAVTSIADLLLGEIHDYSAGERTVRRAGPEHAEVFDTFRPSLIEGIIEESEDGTLMDRYLEGEDLDFATLEKDLLTAIAHGTFHPVLPLSAETGAGVGVLLHLIEAAFPHPALHPLPTVTPVAGGPEVELTADPDGPLVAEVVHTESDAYVGHRSLVRVFSGTLRGDRPVHVSGHLERLGVPTGEGHAPHDDDVRPGALAAPLDDELLPKTEAIAGEIVVVTKLGSAQTSDTLSSPDQPLLVTPWALPEALLPAAVAPSSRADEDRMPGAFRELAAEDPSLRIEHDSATGQVVLWTTGPAHLGLVLARLRTRFNVSVDQVPVQVALKETATARAEGLGRHVKQSGGHGQFAVCHLVMEPLPRGSGIEFAEVVVGGAVPRQFFGSVEKGVHTQLEKGLLAGWPVVDVRVTLTDGKAHSVDSSDMAFQTAAGLALRQLASPSTMTLLEPIDTVSVSVDDEHLGAVMTDISTRRGQILGSAPAVDQPGRSVLEAAVPQLELLDYAVSLRSLAHGTGTFHREHRGYEEMPERLVAQHLGERGRHA</sequence>
<dbReference type="InterPro" id="IPR005517">
    <property type="entry name" value="Transl_elong_EFG/EF2_IV"/>
</dbReference>
<dbReference type="NCBIfam" id="NF009377">
    <property type="entry name" value="PRK12740.1-1"/>
    <property type="match status" value="1"/>
</dbReference>
<dbReference type="Pfam" id="PF00679">
    <property type="entry name" value="EFG_C"/>
    <property type="match status" value="1"/>
</dbReference>
<dbReference type="Proteomes" id="UP001500390">
    <property type="component" value="Unassembled WGS sequence"/>
</dbReference>
<dbReference type="InterPro" id="IPR027417">
    <property type="entry name" value="P-loop_NTPase"/>
</dbReference>
<organism evidence="5 6">
    <name type="scientific">Ornithinibacter aureus</name>
    <dbReference type="NCBI Taxonomy" id="622664"/>
    <lineage>
        <taxon>Bacteria</taxon>
        <taxon>Bacillati</taxon>
        <taxon>Actinomycetota</taxon>
        <taxon>Actinomycetes</taxon>
        <taxon>Micrococcales</taxon>
        <taxon>Intrasporangiaceae</taxon>
        <taxon>Ornithinibacter</taxon>
    </lineage>
</organism>
<dbReference type="PANTHER" id="PTHR43261:SF6">
    <property type="entry name" value="ELONGATION FACTOR G-LIKE PROTEIN"/>
    <property type="match status" value="1"/>
</dbReference>
<accession>A0ABP8J8H7</accession>
<evidence type="ECO:0000313" key="6">
    <source>
        <dbReference type="Proteomes" id="UP001500390"/>
    </source>
</evidence>
<evidence type="ECO:0000259" key="4">
    <source>
        <dbReference type="SMART" id="SM00889"/>
    </source>
</evidence>
<protein>
    <submittedName>
        <fullName evidence="5">Elongation factor G-like protein EF-G2</fullName>
    </submittedName>
</protein>
<comment type="caution">
    <text evidence="5">The sequence shown here is derived from an EMBL/GenBank/DDBJ whole genome shotgun (WGS) entry which is preliminary data.</text>
</comment>
<dbReference type="Gene3D" id="3.30.70.240">
    <property type="match status" value="1"/>
</dbReference>
<dbReference type="EMBL" id="BAABFX010000005">
    <property type="protein sequence ID" value="GAA4386864.1"/>
    <property type="molecule type" value="Genomic_DNA"/>
</dbReference>
<dbReference type="SUPFAM" id="SSF54980">
    <property type="entry name" value="EF-G C-terminal domain-like"/>
    <property type="match status" value="2"/>
</dbReference>
<evidence type="ECO:0000313" key="5">
    <source>
        <dbReference type="EMBL" id="GAA4386864.1"/>
    </source>
</evidence>
<dbReference type="InterPro" id="IPR035649">
    <property type="entry name" value="EFG_V"/>
</dbReference>
<dbReference type="PANTHER" id="PTHR43261">
    <property type="entry name" value="TRANSLATION ELONGATION FACTOR G-RELATED"/>
    <property type="match status" value="1"/>
</dbReference>
<dbReference type="InterPro" id="IPR000640">
    <property type="entry name" value="EFG_V-like"/>
</dbReference>
<gene>
    <name evidence="5" type="ORF">GCM10023153_00820</name>
</gene>
<dbReference type="SUPFAM" id="SSF52540">
    <property type="entry name" value="P-loop containing nucleoside triphosphate hydrolases"/>
    <property type="match status" value="1"/>
</dbReference>
<reference evidence="6" key="1">
    <citation type="journal article" date="2019" name="Int. J. Syst. Evol. Microbiol.">
        <title>The Global Catalogue of Microorganisms (GCM) 10K type strain sequencing project: providing services to taxonomists for standard genome sequencing and annotation.</title>
        <authorList>
            <consortium name="The Broad Institute Genomics Platform"/>
            <consortium name="The Broad Institute Genome Sequencing Center for Infectious Disease"/>
            <person name="Wu L."/>
            <person name="Ma J."/>
        </authorList>
    </citation>
    <scope>NUCLEOTIDE SEQUENCE [LARGE SCALE GENOMIC DNA]</scope>
    <source>
        <strain evidence="6">JCM 17738</strain>
    </source>
</reference>
<feature type="domain" description="Translation elongation factor EFG/EF2" evidence="4">
    <location>
        <begin position="489"/>
        <end position="607"/>
    </location>
</feature>
<dbReference type="InterPro" id="IPR009000">
    <property type="entry name" value="Transl_B-barrel_sf"/>
</dbReference>
<dbReference type="InterPro" id="IPR014721">
    <property type="entry name" value="Ribsml_uS5_D2-typ_fold_subgr"/>
</dbReference>
<dbReference type="InterPro" id="IPR000795">
    <property type="entry name" value="T_Tr_GTP-bd_dom"/>
</dbReference>
<dbReference type="SUPFAM" id="SSF54211">
    <property type="entry name" value="Ribosomal protein S5 domain 2-like"/>
    <property type="match status" value="1"/>
</dbReference>
<evidence type="ECO:0000256" key="1">
    <source>
        <dbReference type="ARBA" id="ARBA00022741"/>
    </source>
</evidence>
<dbReference type="InterPro" id="IPR047872">
    <property type="entry name" value="EFG_IV"/>
</dbReference>
<name>A0ABP8J8H7_9MICO</name>
<dbReference type="Gene3D" id="2.40.30.10">
    <property type="entry name" value="Translation factors"/>
    <property type="match status" value="1"/>
</dbReference>
<evidence type="ECO:0000256" key="2">
    <source>
        <dbReference type="ARBA" id="ARBA00023134"/>
    </source>
</evidence>
<dbReference type="Pfam" id="PF03764">
    <property type="entry name" value="EFG_IV"/>
    <property type="match status" value="1"/>
</dbReference>
<dbReference type="Gene3D" id="3.30.230.10">
    <property type="match status" value="1"/>
</dbReference>
<dbReference type="Gene3D" id="3.30.70.870">
    <property type="entry name" value="Elongation Factor G (Translational Gtpase), domain 3"/>
    <property type="match status" value="1"/>
</dbReference>
<dbReference type="SUPFAM" id="SSF50447">
    <property type="entry name" value="Translation proteins"/>
    <property type="match status" value="1"/>
</dbReference>
<proteinExistence type="predicted"/>
<dbReference type="InterPro" id="IPR020568">
    <property type="entry name" value="Ribosomal_Su5_D2-typ_SF"/>
</dbReference>
<dbReference type="Gene3D" id="3.40.50.300">
    <property type="entry name" value="P-loop containing nucleotide triphosphate hydrolases"/>
    <property type="match status" value="1"/>
</dbReference>
<dbReference type="CDD" id="cd03713">
    <property type="entry name" value="EFG_mtEFG_C"/>
    <property type="match status" value="1"/>
</dbReference>